<sequence>MTLDRQPHIQLSSEVDVDYALLPGDPKRVDRVKNFLNDVQEITYNREYKSVIGYYKGIKVLILSTGIGSPSMGIAIEELKRVGVKCLIRIGSSGSLQPEVKLGDLIIATGAVRNEGTSDSYIEKGYPAFADIELVHHIKHAAEREKHPHHMGVIRSHDSFYTDKEEEIYEYWSKRGVIGSDMETSSLFVIGRLRGMQTASILNVVVPCAGGLEAGINQFVDGDSITFEGEKKQIIVALEAIVSFHKNKTKGEA</sequence>
<organism evidence="8 9">
    <name type="scientific">Heyndrickxia camelliae</name>
    <dbReference type="NCBI Taxonomy" id="1707093"/>
    <lineage>
        <taxon>Bacteria</taxon>
        <taxon>Bacillati</taxon>
        <taxon>Bacillota</taxon>
        <taxon>Bacilli</taxon>
        <taxon>Bacillales</taxon>
        <taxon>Bacillaceae</taxon>
        <taxon>Heyndrickxia</taxon>
    </lineage>
</organism>
<dbReference type="RefSeq" id="WP_101352964.1">
    <property type="nucleotide sequence ID" value="NZ_PIQO01000002.1"/>
</dbReference>
<dbReference type="CDD" id="cd17767">
    <property type="entry name" value="UP_EcUdp-like"/>
    <property type="match status" value="1"/>
</dbReference>
<dbReference type="EMBL" id="PIQO01000002">
    <property type="protein sequence ID" value="PKR86326.1"/>
    <property type="molecule type" value="Genomic_DNA"/>
</dbReference>
<accession>A0A2N3LNY1</accession>
<evidence type="ECO:0000256" key="5">
    <source>
        <dbReference type="ARBA" id="ARBA00022679"/>
    </source>
</evidence>
<keyword evidence="9" id="KW-1185">Reference proteome</keyword>
<evidence type="ECO:0000313" key="8">
    <source>
        <dbReference type="EMBL" id="PKR86326.1"/>
    </source>
</evidence>
<proteinExistence type="inferred from homology"/>
<evidence type="ECO:0000259" key="7">
    <source>
        <dbReference type="Pfam" id="PF01048"/>
    </source>
</evidence>
<evidence type="ECO:0000256" key="2">
    <source>
        <dbReference type="ARBA" id="ARBA00011888"/>
    </source>
</evidence>
<reference evidence="8 9" key="1">
    <citation type="submission" date="2017-11" db="EMBL/GenBank/DDBJ databases">
        <title>Bacillus camelliae sp. nov., isolated from pu'er tea.</title>
        <authorList>
            <person name="Niu L."/>
        </authorList>
    </citation>
    <scope>NUCLEOTIDE SEQUENCE [LARGE SCALE GENOMIC DNA]</scope>
    <source>
        <strain evidence="8 9">7578-1</strain>
    </source>
</reference>
<dbReference type="PROSITE" id="PS01232">
    <property type="entry name" value="PNP_UDP_1"/>
    <property type="match status" value="1"/>
</dbReference>
<feature type="domain" description="Nucleoside phosphorylase" evidence="7">
    <location>
        <begin position="19"/>
        <end position="203"/>
    </location>
</feature>
<evidence type="ECO:0000256" key="3">
    <source>
        <dbReference type="ARBA" id="ARBA00021980"/>
    </source>
</evidence>
<name>A0A2N3LNY1_9BACI</name>
<dbReference type="GO" id="GO:0004850">
    <property type="term" value="F:uridine phosphorylase activity"/>
    <property type="evidence" value="ECO:0007669"/>
    <property type="project" value="UniProtKB-EC"/>
</dbReference>
<gene>
    <name evidence="8" type="ORF">CWO92_04295</name>
</gene>
<dbReference type="InterPro" id="IPR000845">
    <property type="entry name" value="Nucleoside_phosphorylase_d"/>
</dbReference>
<dbReference type="EC" id="2.4.2.3" evidence="2"/>
<dbReference type="PANTHER" id="PTHR43691">
    <property type="entry name" value="URIDINE PHOSPHORYLASE"/>
    <property type="match status" value="1"/>
</dbReference>
<dbReference type="Pfam" id="PF01048">
    <property type="entry name" value="PNP_UDP_1"/>
    <property type="match status" value="1"/>
</dbReference>
<dbReference type="InterPro" id="IPR035994">
    <property type="entry name" value="Nucleoside_phosphorylase_sf"/>
</dbReference>
<evidence type="ECO:0000256" key="1">
    <source>
        <dbReference type="ARBA" id="ARBA00010456"/>
    </source>
</evidence>
<dbReference type="AlphaFoldDB" id="A0A2N3LNY1"/>
<dbReference type="SUPFAM" id="SSF53167">
    <property type="entry name" value="Purine and uridine phosphorylases"/>
    <property type="match status" value="1"/>
</dbReference>
<comment type="catalytic activity">
    <reaction evidence="6">
        <text>uridine + phosphate = alpha-D-ribose 1-phosphate + uracil</text>
        <dbReference type="Rhea" id="RHEA:24388"/>
        <dbReference type="ChEBI" id="CHEBI:16704"/>
        <dbReference type="ChEBI" id="CHEBI:17568"/>
        <dbReference type="ChEBI" id="CHEBI:43474"/>
        <dbReference type="ChEBI" id="CHEBI:57720"/>
        <dbReference type="EC" id="2.4.2.3"/>
    </reaction>
</comment>
<comment type="caution">
    <text evidence="8">The sequence shown here is derived from an EMBL/GenBank/DDBJ whole genome shotgun (WGS) entry which is preliminary data.</text>
</comment>
<evidence type="ECO:0000313" key="9">
    <source>
        <dbReference type="Proteomes" id="UP000233440"/>
    </source>
</evidence>
<evidence type="ECO:0000256" key="6">
    <source>
        <dbReference type="ARBA" id="ARBA00048447"/>
    </source>
</evidence>
<dbReference type="PANTHER" id="PTHR43691:SF11">
    <property type="entry name" value="FI09636P-RELATED"/>
    <property type="match status" value="1"/>
</dbReference>
<keyword evidence="5" id="KW-0808">Transferase</keyword>
<evidence type="ECO:0000256" key="4">
    <source>
        <dbReference type="ARBA" id="ARBA00022676"/>
    </source>
</evidence>
<protein>
    <recommendedName>
        <fullName evidence="3">Uridine phosphorylase</fullName>
        <ecNumber evidence="2">2.4.2.3</ecNumber>
    </recommendedName>
</protein>
<dbReference type="GO" id="GO:0005829">
    <property type="term" value="C:cytosol"/>
    <property type="evidence" value="ECO:0007669"/>
    <property type="project" value="TreeGrafter"/>
</dbReference>
<keyword evidence="4" id="KW-0328">Glycosyltransferase</keyword>
<dbReference type="Proteomes" id="UP000233440">
    <property type="component" value="Unassembled WGS sequence"/>
</dbReference>
<comment type="similarity">
    <text evidence="1">Belongs to the PNP/UDP phosphorylase family.</text>
</comment>
<dbReference type="Gene3D" id="3.40.50.1580">
    <property type="entry name" value="Nucleoside phosphorylase domain"/>
    <property type="match status" value="1"/>
</dbReference>
<dbReference type="InterPro" id="IPR018016">
    <property type="entry name" value="Nucleoside_phosphorylase_CS"/>
</dbReference>
<dbReference type="OrthoDB" id="9772602at2"/>
<dbReference type="GO" id="GO:0009164">
    <property type="term" value="P:nucleoside catabolic process"/>
    <property type="evidence" value="ECO:0007669"/>
    <property type="project" value="UniProtKB-ARBA"/>
</dbReference>